<sequence length="168" mass="17232">MQTSDVQSSDTMEKVGVKPAMAVGHAPHAAPQSPPASGGSLPGALPRGPQPAAPDYRKLASKVDVRLTAPLRAALTAAAKAEGVTDGALIRRWVADALGLDAEADRASAPRVRIPPEEQAVLAGALRDLGALYEPLSRPSVPADEVKAGLDRIRSAVMPIVIGLGRSA</sequence>
<name>A0A1G9V9H6_9HYPH</name>
<gene>
    <name evidence="2" type="ORF">SAMN05216360_103112</name>
</gene>
<keyword evidence="3" id="KW-1185">Reference proteome</keyword>
<dbReference type="OrthoDB" id="9981450at2"/>
<feature type="compositionally biased region" description="Low complexity" evidence="1">
    <location>
        <begin position="24"/>
        <end position="46"/>
    </location>
</feature>
<evidence type="ECO:0000313" key="3">
    <source>
        <dbReference type="Proteomes" id="UP000198704"/>
    </source>
</evidence>
<dbReference type="Proteomes" id="UP000198704">
    <property type="component" value="Unassembled WGS sequence"/>
</dbReference>
<dbReference type="STRING" id="582672.SAMN05216360_103112"/>
<feature type="compositionally biased region" description="Polar residues" evidence="1">
    <location>
        <begin position="1"/>
        <end position="10"/>
    </location>
</feature>
<feature type="region of interest" description="Disordered" evidence="1">
    <location>
        <begin position="1"/>
        <end position="55"/>
    </location>
</feature>
<reference evidence="3" key="1">
    <citation type="submission" date="2016-10" db="EMBL/GenBank/DDBJ databases">
        <authorList>
            <person name="Varghese N."/>
            <person name="Submissions S."/>
        </authorList>
    </citation>
    <scope>NUCLEOTIDE SEQUENCE [LARGE SCALE GENOMIC DNA]</scope>
    <source>
        <strain evidence="3">BL47</strain>
    </source>
</reference>
<proteinExistence type="predicted"/>
<protein>
    <recommendedName>
        <fullName evidence="4">Ribbon-helix-helix protein, copG family</fullName>
    </recommendedName>
</protein>
<dbReference type="AlphaFoldDB" id="A0A1G9V9H6"/>
<evidence type="ECO:0000256" key="1">
    <source>
        <dbReference type="SAM" id="MobiDB-lite"/>
    </source>
</evidence>
<dbReference type="RefSeq" id="WP_143012212.1">
    <property type="nucleotide sequence ID" value="NZ_FNHS01000003.1"/>
</dbReference>
<evidence type="ECO:0008006" key="4">
    <source>
        <dbReference type="Google" id="ProtNLM"/>
    </source>
</evidence>
<organism evidence="2 3">
    <name type="scientific">Methylobacterium phyllostachyos</name>
    <dbReference type="NCBI Taxonomy" id="582672"/>
    <lineage>
        <taxon>Bacteria</taxon>
        <taxon>Pseudomonadati</taxon>
        <taxon>Pseudomonadota</taxon>
        <taxon>Alphaproteobacteria</taxon>
        <taxon>Hyphomicrobiales</taxon>
        <taxon>Methylobacteriaceae</taxon>
        <taxon>Methylobacterium</taxon>
    </lineage>
</organism>
<dbReference type="EMBL" id="FNHS01000003">
    <property type="protein sequence ID" value="SDM68730.1"/>
    <property type="molecule type" value="Genomic_DNA"/>
</dbReference>
<evidence type="ECO:0000313" key="2">
    <source>
        <dbReference type="EMBL" id="SDM68730.1"/>
    </source>
</evidence>
<accession>A0A1G9V9H6</accession>